<dbReference type="SMART" id="SM00321">
    <property type="entry name" value="WSC"/>
    <property type="match status" value="1"/>
</dbReference>
<dbReference type="PANTHER" id="PTHR24269">
    <property type="entry name" value="KREMEN PROTEIN"/>
    <property type="match status" value="1"/>
</dbReference>
<dbReference type="Pfam" id="PF01822">
    <property type="entry name" value="WSC"/>
    <property type="match status" value="2"/>
</dbReference>
<evidence type="ECO:0000256" key="4">
    <source>
        <dbReference type="ARBA" id="ARBA00022989"/>
    </source>
</evidence>
<reference evidence="9" key="1">
    <citation type="journal article" date="2014" name="Proc. Natl. Acad. Sci. U.S.A.">
        <title>Extensive sampling of basidiomycete genomes demonstrates inadequacy of the white-rot/brown-rot paradigm for wood decay fungi.</title>
        <authorList>
            <person name="Riley R."/>
            <person name="Salamov A.A."/>
            <person name="Brown D.W."/>
            <person name="Nagy L.G."/>
            <person name="Floudas D."/>
            <person name="Held B.W."/>
            <person name="Levasseur A."/>
            <person name="Lombard V."/>
            <person name="Morin E."/>
            <person name="Otillar R."/>
            <person name="Lindquist E.A."/>
            <person name="Sun H."/>
            <person name="LaButti K.M."/>
            <person name="Schmutz J."/>
            <person name="Jabbour D."/>
            <person name="Luo H."/>
            <person name="Baker S.E."/>
            <person name="Pisabarro A.G."/>
            <person name="Walton J.D."/>
            <person name="Blanchette R.A."/>
            <person name="Henrissat B."/>
            <person name="Martin F."/>
            <person name="Cullen D."/>
            <person name="Hibbett D.S."/>
            <person name="Grigoriev I.V."/>
        </authorList>
    </citation>
    <scope>NUCLEOTIDE SEQUENCE [LARGE SCALE GENOMIC DNA]</scope>
    <source>
        <strain evidence="9">CBS 339.88</strain>
    </source>
</reference>
<keyword evidence="5" id="KW-0472">Membrane</keyword>
<proteinExistence type="predicted"/>
<accession>A0A067SFC9</accession>
<evidence type="ECO:0000256" key="2">
    <source>
        <dbReference type="ARBA" id="ARBA00022692"/>
    </source>
</evidence>
<dbReference type="PANTHER" id="PTHR24269:SF16">
    <property type="entry name" value="PROTEIN SLG1"/>
    <property type="match status" value="1"/>
</dbReference>
<keyword evidence="2" id="KW-0812">Transmembrane</keyword>
<name>A0A067SFC9_GALM3</name>
<comment type="subcellular location">
    <subcellularLocation>
        <location evidence="1">Membrane</location>
        <topology evidence="1">Single-pass membrane protein</topology>
    </subcellularLocation>
</comment>
<evidence type="ECO:0000313" key="9">
    <source>
        <dbReference type="Proteomes" id="UP000027222"/>
    </source>
</evidence>
<dbReference type="PROSITE" id="PS51212">
    <property type="entry name" value="WSC"/>
    <property type="match status" value="2"/>
</dbReference>
<dbReference type="OrthoDB" id="5985073at2759"/>
<dbReference type="InterPro" id="IPR051836">
    <property type="entry name" value="Kremen_rcpt"/>
</dbReference>
<evidence type="ECO:0000256" key="6">
    <source>
        <dbReference type="ARBA" id="ARBA00023180"/>
    </source>
</evidence>
<evidence type="ECO:0000313" key="8">
    <source>
        <dbReference type="EMBL" id="KDR69655.1"/>
    </source>
</evidence>
<evidence type="ECO:0000256" key="1">
    <source>
        <dbReference type="ARBA" id="ARBA00004167"/>
    </source>
</evidence>
<evidence type="ECO:0000256" key="3">
    <source>
        <dbReference type="ARBA" id="ARBA00022729"/>
    </source>
</evidence>
<keyword evidence="4" id="KW-1133">Transmembrane helix</keyword>
<keyword evidence="9" id="KW-1185">Reference proteome</keyword>
<feature type="domain" description="WSC" evidence="7">
    <location>
        <begin position="81"/>
        <end position="167"/>
    </location>
</feature>
<dbReference type="AlphaFoldDB" id="A0A067SFC9"/>
<dbReference type="STRING" id="685588.A0A067SFC9"/>
<organism evidence="8 9">
    <name type="scientific">Galerina marginata (strain CBS 339.88)</name>
    <dbReference type="NCBI Taxonomy" id="685588"/>
    <lineage>
        <taxon>Eukaryota</taxon>
        <taxon>Fungi</taxon>
        <taxon>Dikarya</taxon>
        <taxon>Basidiomycota</taxon>
        <taxon>Agaricomycotina</taxon>
        <taxon>Agaricomycetes</taxon>
        <taxon>Agaricomycetidae</taxon>
        <taxon>Agaricales</taxon>
        <taxon>Agaricineae</taxon>
        <taxon>Strophariaceae</taxon>
        <taxon>Galerina</taxon>
    </lineage>
</organism>
<sequence>MTPAACMGLCTPGNFAFAGVEFHDVWCDFAMQSSISEPDNSCSDPCAGDSTLTCGGMDAIEVFANEASNVIHPSIKPVVNTWQYKGCFSDRDELTLRDLERMDGLSGPVTVETCTASCKASNFALSGLEDGGECWCGHAMLSGLPVSDSNCSVVCTGDPTEFCGSSS</sequence>
<dbReference type="EMBL" id="KL142401">
    <property type="protein sequence ID" value="KDR69655.1"/>
    <property type="molecule type" value="Genomic_DNA"/>
</dbReference>
<evidence type="ECO:0000259" key="7">
    <source>
        <dbReference type="PROSITE" id="PS51212"/>
    </source>
</evidence>
<evidence type="ECO:0000256" key="5">
    <source>
        <dbReference type="ARBA" id="ARBA00023136"/>
    </source>
</evidence>
<gene>
    <name evidence="8" type="ORF">GALMADRAFT_19386</name>
</gene>
<keyword evidence="6" id="KW-0325">Glycoprotein</keyword>
<dbReference type="Proteomes" id="UP000027222">
    <property type="component" value="Unassembled WGS sequence"/>
</dbReference>
<dbReference type="InterPro" id="IPR002889">
    <property type="entry name" value="WSC_carb-bd"/>
</dbReference>
<feature type="domain" description="WSC" evidence="7">
    <location>
        <begin position="1"/>
        <end position="66"/>
    </location>
</feature>
<keyword evidence="3" id="KW-0732">Signal</keyword>
<dbReference type="GO" id="GO:0005886">
    <property type="term" value="C:plasma membrane"/>
    <property type="evidence" value="ECO:0007669"/>
    <property type="project" value="TreeGrafter"/>
</dbReference>
<feature type="non-terminal residue" evidence="8">
    <location>
        <position position="167"/>
    </location>
</feature>
<dbReference type="HOGENOM" id="CLU_063916_1_1_1"/>
<protein>
    <recommendedName>
        <fullName evidence="7">WSC domain-containing protein</fullName>
    </recommendedName>
</protein>